<evidence type="ECO:0000256" key="5">
    <source>
        <dbReference type="ARBA" id="ARBA00023136"/>
    </source>
</evidence>
<evidence type="ECO:0000256" key="3">
    <source>
        <dbReference type="ARBA" id="ARBA00022692"/>
    </source>
</evidence>
<protein>
    <recommendedName>
        <fullName evidence="10">Golgi apparatus membrane protein TVP38</fullName>
    </recommendedName>
</protein>
<evidence type="ECO:0000256" key="1">
    <source>
        <dbReference type="ARBA" id="ARBA00004651"/>
    </source>
</evidence>
<organism evidence="8 9">
    <name type="scientific">Nannochloropsis gaditana</name>
    <dbReference type="NCBI Taxonomy" id="72520"/>
    <lineage>
        <taxon>Eukaryota</taxon>
        <taxon>Sar</taxon>
        <taxon>Stramenopiles</taxon>
        <taxon>Ochrophyta</taxon>
        <taxon>Eustigmatophyceae</taxon>
        <taxon>Eustigmatales</taxon>
        <taxon>Monodopsidaceae</taxon>
        <taxon>Nannochloropsis</taxon>
    </lineage>
</organism>
<comment type="caution">
    <text evidence="8">The sequence shown here is derived from an EMBL/GenBank/DDBJ whole genome shotgun (WGS) entry which is preliminary data.</text>
</comment>
<feature type="transmembrane region" description="Helical" evidence="7">
    <location>
        <begin position="358"/>
        <end position="380"/>
    </location>
</feature>
<evidence type="ECO:0008006" key="10">
    <source>
        <dbReference type="Google" id="ProtNLM"/>
    </source>
</evidence>
<evidence type="ECO:0000313" key="8">
    <source>
        <dbReference type="EMBL" id="EWM28436.1"/>
    </source>
</evidence>
<dbReference type="OrthoDB" id="166803at2759"/>
<keyword evidence="3 7" id="KW-0812">Transmembrane</keyword>
<feature type="compositionally biased region" description="Low complexity" evidence="6">
    <location>
        <begin position="23"/>
        <end position="39"/>
    </location>
</feature>
<proteinExistence type="predicted"/>
<feature type="region of interest" description="Disordered" evidence="6">
    <location>
        <begin position="440"/>
        <end position="489"/>
    </location>
</feature>
<dbReference type="GO" id="GO:0005886">
    <property type="term" value="C:plasma membrane"/>
    <property type="evidence" value="ECO:0007669"/>
    <property type="project" value="UniProtKB-SubCell"/>
</dbReference>
<keyword evidence="5 7" id="KW-0472">Membrane</keyword>
<feature type="transmembrane region" description="Helical" evidence="7">
    <location>
        <begin position="143"/>
        <end position="164"/>
    </location>
</feature>
<sequence length="520" mass="56926">MSLHVVELAPKCQGEDVLPPSLAEASHPESTSATTTTPTDDGTVYTGHSYHNSNGSVPLTRGPTSSLLPPPPLDLETQSCSSTTIGHRSRGAACRDFLINHRRFVFLFFLVVLLLALGSFALAQYKDELLQGAQYIQDRAPLSAVYMALLLALWIILCLPATLLEVVAGMIYTWPVAFVSLTVGKQLGCNLGFSIGQCITTGSFQDNFLSKLTKGEQDAVARARALERASSAGPRAGGELEMVVVTEEEEEGEEEEEEQTVGGERQVAPQANGQVPTPHVASMVGGDARPARPPPRPVSSSLAPPSTRRRRKRRKGTPKDALLWAVKKHPWQICFLLRLLPVPIGAKNYGMACLPFPVLIYSLCVLVAEMPFTILWIHIGRSCRSLLEAMNGHGSGKRRSYWHEILLLVLSIVLLVALGVLMRRYTARYAKYLEEEREKNEEVAMEEEAKEEDVRRGEGKGEGGQWKGKGQREEAGGHEEEGGGLAPRRKEWLKEGGEACRCNLLLSRMVGRDDGGGNLR</sequence>
<evidence type="ECO:0000256" key="6">
    <source>
        <dbReference type="SAM" id="MobiDB-lite"/>
    </source>
</evidence>
<dbReference type="Proteomes" id="UP000019335">
    <property type="component" value="Chromosome 4"/>
</dbReference>
<name>W7U6I9_9STRA</name>
<evidence type="ECO:0000256" key="2">
    <source>
        <dbReference type="ARBA" id="ARBA00022475"/>
    </source>
</evidence>
<feature type="transmembrane region" description="Helical" evidence="7">
    <location>
        <begin position="104"/>
        <end position="123"/>
    </location>
</feature>
<feature type="compositionally biased region" description="Basic and acidic residues" evidence="6">
    <location>
        <begin position="452"/>
        <end position="461"/>
    </location>
</feature>
<dbReference type="PANTHER" id="PTHR12677">
    <property type="entry name" value="GOLGI APPARATUS MEMBRANE PROTEIN TVP38-RELATED"/>
    <property type="match status" value="1"/>
</dbReference>
<gene>
    <name evidence="8" type="ORF">Naga_100924g3</name>
</gene>
<comment type="subcellular location">
    <subcellularLocation>
        <location evidence="1">Cell membrane</location>
        <topology evidence="1">Multi-pass membrane protein</topology>
    </subcellularLocation>
</comment>
<keyword evidence="4 7" id="KW-1133">Transmembrane helix</keyword>
<feature type="region of interest" description="Disordered" evidence="6">
    <location>
        <begin position="16"/>
        <end position="48"/>
    </location>
</feature>
<feature type="region of interest" description="Disordered" evidence="6">
    <location>
        <begin position="246"/>
        <end position="317"/>
    </location>
</feature>
<evidence type="ECO:0000256" key="4">
    <source>
        <dbReference type="ARBA" id="ARBA00022989"/>
    </source>
</evidence>
<feature type="compositionally biased region" description="Basic residues" evidence="6">
    <location>
        <begin position="307"/>
        <end position="316"/>
    </location>
</feature>
<dbReference type="InterPro" id="IPR015414">
    <property type="entry name" value="TMEM64"/>
</dbReference>
<evidence type="ECO:0000313" key="9">
    <source>
        <dbReference type="Proteomes" id="UP000019335"/>
    </source>
</evidence>
<evidence type="ECO:0000256" key="7">
    <source>
        <dbReference type="SAM" id="Phobius"/>
    </source>
</evidence>
<dbReference type="PANTHER" id="PTHR12677:SF59">
    <property type="entry name" value="GOLGI APPARATUS MEMBRANE PROTEIN TVP38-RELATED"/>
    <property type="match status" value="1"/>
</dbReference>
<keyword evidence="2" id="KW-1003">Cell membrane</keyword>
<keyword evidence="9" id="KW-1185">Reference proteome</keyword>
<accession>W7U6I9</accession>
<dbReference type="EMBL" id="AZIL01000302">
    <property type="protein sequence ID" value="EWM28436.1"/>
    <property type="molecule type" value="Genomic_DNA"/>
</dbReference>
<feature type="compositionally biased region" description="Basic and acidic residues" evidence="6">
    <location>
        <begin position="470"/>
        <end position="481"/>
    </location>
</feature>
<reference evidence="8 9" key="1">
    <citation type="journal article" date="2014" name="Mol. Plant">
        <title>Chromosome Scale Genome Assembly and Transcriptome Profiling of Nannochloropsis gaditana in Nitrogen Depletion.</title>
        <authorList>
            <person name="Corteggiani Carpinelli E."/>
            <person name="Telatin A."/>
            <person name="Vitulo N."/>
            <person name="Forcato C."/>
            <person name="D'Angelo M."/>
            <person name="Schiavon R."/>
            <person name="Vezzi A."/>
            <person name="Giacometti G.M."/>
            <person name="Morosinotto T."/>
            <person name="Valle G."/>
        </authorList>
    </citation>
    <scope>NUCLEOTIDE SEQUENCE [LARGE SCALE GENOMIC DNA]</scope>
    <source>
        <strain evidence="8 9">B-31</strain>
    </source>
</reference>
<dbReference type="AlphaFoldDB" id="W7U6I9"/>
<feature type="compositionally biased region" description="Acidic residues" evidence="6">
    <location>
        <begin position="246"/>
        <end position="259"/>
    </location>
</feature>
<feature type="transmembrane region" description="Helical" evidence="7">
    <location>
        <begin position="400"/>
        <end position="421"/>
    </location>
</feature>